<dbReference type="PANTHER" id="PTHR42103">
    <property type="entry name" value="ALPHA/BETA-HYDROLASES SUPERFAMILY PROTEIN"/>
    <property type="match status" value="1"/>
</dbReference>
<dbReference type="OrthoDB" id="9777090at2"/>
<protein>
    <submittedName>
        <fullName evidence="3">Alpha/beta hydrolase family protein</fullName>
    </submittedName>
</protein>
<reference evidence="3" key="4">
    <citation type="submission" date="2017-10" db="EMBL/GenBank/DDBJ databases">
        <authorList>
            <person name="Banno H."/>
            <person name="Chua N.-H."/>
        </authorList>
    </citation>
    <scope>NUCLEOTIDE SEQUENCE [LARGE SCALE GENOMIC DNA]</scope>
    <source>
        <strain evidence="3">Kuenenia_mbr1_ru-nijmegen</strain>
    </source>
</reference>
<keyword evidence="3" id="KW-0378">Hydrolase</keyword>
<dbReference type="PANTHER" id="PTHR42103:SF2">
    <property type="entry name" value="AB HYDROLASE-1 DOMAIN-CONTAINING PROTEIN"/>
    <property type="match status" value="1"/>
</dbReference>
<dbReference type="InterPro" id="IPR022742">
    <property type="entry name" value="Hydrolase_4"/>
</dbReference>
<proteinExistence type="predicted"/>
<gene>
    <name evidence="3" type="ORF">KSMBR1_2095</name>
    <name evidence="2" type="ORF">kustc0391</name>
</gene>
<dbReference type="KEGG" id="kst:KSMBR1_2095"/>
<reference evidence="2" key="2">
    <citation type="submission" date="2006-01" db="EMBL/GenBank/DDBJ databases">
        <authorList>
            <person name="Genoscope"/>
        </authorList>
    </citation>
    <scope>NUCLEOTIDE SEQUENCE</scope>
</reference>
<dbReference type="AlphaFoldDB" id="Q1PV74"/>
<feature type="domain" description="Serine aminopeptidase S33" evidence="1">
    <location>
        <begin position="54"/>
        <end position="155"/>
    </location>
</feature>
<name>Q1PV74_KUEST</name>
<dbReference type="EMBL" id="LT934425">
    <property type="protein sequence ID" value="SOH04592.1"/>
    <property type="molecule type" value="Genomic_DNA"/>
</dbReference>
<keyword evidence="4" id="KW-1185">Reference proteome</keyword>
<sequence length="229" mass="25475">MNITEEHVHFPSDNLSLEGVLAYDENTMPSRAILLCPPHPTLGGDMENNIITSLARVSAKAGFLSLRFNYRGVGNSECGVKDIAEIFHYWEKTMSSENYADALTDVHSALNFLVKQSGRDAKIFIAGYSFGCIVGMRVATASDAVSAFASISTPFGKYNLSFLRECKKPKLFIYNQNDFATTVEDTLQGLEKIHLPVTSELIENSDHFYRGKEGIVSMKVCNFFDGIRY</sequence>
<reference evidence="2" key="1">
    <citation type="journal article" date="2006" name="Nature">
        <title>Deciphering the evolution and metabolism of an anammox bacterium from a community genome.</title>
        <authorList>
            <person name="Strous M."/>
            <person name="Pelletier E."/>
            <person name="Mangenot S."/>
            <person name="Rattei T."/>
            <person name="Lehner A."/>
            <person name="Taylor M.W."/>
            <person name="Horn M."/>
            <person name="Daims H."/>
            <person name="Bartol-Mavel D."/>
            <person name="Wincker P."/>
            <person name="Barbe V."/>
            <person name="Fonknechten N."/>
            <person name="Vallenet D."/>
            <person name="Segurens B."/>
            <person name="Schenowitz-Truong C."/>
            <person name="Medigue C."/>
            <person name="Collingro A."/>
            <person name="Snel B."/>
            <person name="Dutilh B.E."/>
            <person name="OpDenCamp H.J.M."/>
            <person name="vanDerDrift C."/>
            <person name="Cirpus I."/>
            <person name="vanDePas-Schoonen K.T."/>
            <person name="Harhangi H.R."/>
            <person name="vanNiftrik L."/>
            <person name="Schmid M."/>
            <person name="Keltjens J."/>
            <person name="vanDeVossenberg J."/>
            <person name="Kartal B."/>
            <person name="Meier H."/>
            <person name="Frishman D."/>
            <person name="Huynen M.A."/>
            <person name="Mewes H."/>
            <person name="Weissenbach J."/>
            <person name="Jetten M.S.M."/>
            <person name="Wagner M."/>
            <person name="LePaslier D."/>
        </authorList>
    </citation>
    <scope>NUCLEOTIDE SEQUENCE</scope>
</reference>
<dbReference type="Gene3D" id="3.40.50.1820">
    <property type="entry name" value="alpha/beta hydrolase"/>
    <property type="match status" value="1"/>
</dbReference>
<evidence type="ECO:0000259" key="1">
    <source>
        <dbReference type="Pfam" id="PF12146"/>
    </source>
</evidence>
<evidence type="ECO:0000313" key="3">
    <source>
        <dbReference type="EMBL" id="SOH04592.1"/>
    </source>
</evidence>
<dbReference type="RefSeq" id="WP_099325291.1">
    <property type="nucleotide sequence ID" value="NZ_LT934425.1"/>
</dbReference>
<evidence type="ECO:0000313" key="4">
    <source>
        <dbReference type="Proteomes" id="UP000221734"/>
    </source>
</evidence>
<dbReference type="Proteomes" id="UP000221734">
    <property type="component" value="Chromosome Kuenenia_stuttgartiensis_MBR1"/>
</dbReference>
<dbReference type="GO" id="GO:0016787">
    <property type="term" value="F:hydrolase activity"/>
    <property type="evidence" value="ECO:0007669"/>
    <property type="project" value="UniProtKB-KW"/>
</dbReference>
<accession>Q1PV74</accession>
<reference evidence="4" key="3">
    <citation type="submission" date="2017-10" db="EMBL/GenBank/DDBJ databases">
        <authorList>
            <person name="Frank J."/>
        </authorList>
    </citation>
    <scope>NUCLEOTIDE SEQUENCE [LARGE SCALE GENOMIC DNA]</scope>
</reference>
<evidence type="ECO:0000313" key="2">
    <source>
        <dbReference type="EMBL" id="CAJ71136.1"/>
    </source>
</evidence>
<organism evidence="2">
    <name type="scientific">Kuenenia stuttgartiensis</name>
    <dbReference type="NCBI Taxonomy" id="174633"/>
    <lineage>
        <taxon>Bacteria</taxon>
        <taxon>Pseudomonadati</taxon>
        <taxon>Planctomycetota</taxon>
        <taxon>Candidatus Brocadiia</taxon>
        <taxon>Candidatus Brocadiales</taxon>
        <taxon>Candidatus Brocadiaceae</taxon>
        <taxon>Candidatus Kuenenia</taxon>
    </lineage>
</organism>
<dbReference type="SUPFAM" id="SSF53474">
    <property type="entry name" value="alpha/beta-Hydrolases"/>
    <property type="match status" value="1"/>
</dbReference>
<dbReference type="EMBL" id="CT573073">
    <property type="protein sequence ID" value="CAJ71136.1"/>
    <property type="molecule type" value="Genomic_DNA"/>
</dbReference>
<dbReference type="Pfam" id="PF12146">
    <property type="entry name" value="Hydrolase_4"/>
    <property type="match status" value="1"/>
</dbReference>
<dbReference type="InterPro" id="IPR029058">
    <property type="entry name" value="AB_hydrolase_fold"/>
</dbReference>